<dbReference type="PROSITE" id="PS00211">
    <property type="entry name" value="ABC_TRANSPORTER_1"/>
    <property type="match status" value="1"/>
</dbReference>
<evidence type="ECO:0000256" key="5">
    <source>
        <dbReference type="ARBA" id="ARBA00022741"/>
    </source>
</evidence>
<feature type="transmembrane region" description="Helical" evidence="10">
    <location>
        <begin position="545"/>
        <end position="571"/>
    </location>
</feature>
<evidence type="ECO:0000256" key="4">
    <source>
        <dbReference type="ARBA" id="ARBA00022692"/>
    </source>
</evidence>
<evidence type="ECO:0000313" key="13">
    <source>
        <dbReference type="Proteomes" id="UP000322873"/>
    </source>
</evidence>
<dbReference type="Proteomes" id="UP000322873">
    <property type="component" value="Unassembled WGS sequence"/>
</dbReference>
<comment type="similarity">
    <text evidence="2">Belongs to the ABC transporter superfamily. ABCG family. Eye pigment precursor importer (TC 3.A.1.204) subfamily.</text>
</comment>
<evidence type="ECO:0000256" key="8">
    <source>
        <dbReference type="ARBA" id="ARBA00023136"/>
    </source>
</evidence>
<dbReference type="InterPro" id="IPR003593">
    <property type="entry name" value="AAA+_ATPase"/>
</dbReference>
<name>A0A5M9JBK3_MONFR</name>
<dbReference type="VEuPathDB" id="FungiDB:MFRU_006g03010"/>
<dbReference type="PANTHER" id="PTHR48042:SF11">
    <property type="entry name" value="ABC TRANSPORTER G FAMILY MEMBER 11"/>
    <property type="match status" value="1"/>
</dbReference>
<reference evidence="12 13" key="1">
    <citation type="submission" date="2019-06" db="EMBL/GenBank/DDBJ databases">
        <title>Genome Sequence of the Brown Rot Fungal Pathogen Monilinia fructicola.</title>
        <authorList>
            <person name="De Miccolis Angelini R.M."/>
            <person name="Landi L."/>
            <person name="Abate D."/>
            <person name="Pollastro S."/>
            <person name="Romanazzi G."/>
            <person name="Faretra F."/>
        </authorList>
    </citation>
    <scope>NUCLEOTIDE SEQUENCE [LARGE SCALE GENOMIC DNA]</scope>
    <source>
        <strain evidence="12 13">Mfrc123</strain>
    </source>
</reference>
<dbReference type="Gene3D" id="3.40.50.300">
    <property type="entry name" value="P-loop containing nucleotide triphosphate hydrolases"/>
    <property type="match status" value="1"/>
</dbReference>
<dbReference type="InterPro" id="IPR027417">
    <property type="entry name" value="P-loop_NTPase"/>
</dbReference>
<dbReference type="InterPro" id="IPR013525">
    <property type="entry name" value="ABC2_TM"/>
</dbReference>
<gene>
    <name evidence="12" type="ORF">EYC84_009586</name>
</gene>
<dbReference type="SMART" id="SM00382">
    <property type="entry name" value="AAA"/>
    <property type="match status" value="1"/>
</dbReference>
<evidence type="ECO:0000256" key="7">
    <source>
        <dbReference type="ARBA" id="ARBA00022989"/>
    </source>
</evidence>
<keyword evidence="3" id="KW-0813">Transport</keyword>
<keyword evidence="5" id="KW-0547">Nucleotide-binding</keyword>
<feature type="compositionally biased region" description="Polar residues" evidence="9">
    <location>
        <begin position="84"/>
        <end position="95"/>
    </location>
</feature>
<keyword evidence="8 10" id="KW-0472">Membrane</keyword>
<sequence length="786" mass="87552">MDGGVTSIGTDTDPFTPSSNLPQQLEFQDRRDFQNSGSSKAEDNYPTKSQGSQIPVLDNTEPLEIKIPREIVGENSVESHHNMTDTTTSTLSQASGKAGQDYDTMELKAPFMTDVEKSAVVDEMHLQNTTVRNFIWKDVAVTVKDNKTKEPKAILSDVSGAVEAGEICALMGPSGCGKTTLLNVLAHRDAAAKAIVTGETLINGLNTSKRVFREMSSYVEQEDALIGSLTVQETLNFAARLAHKNLLTKAERKRRITGLLESFGLRNQAHTIIGTPIQKGISGGQKRRVSVASQLITGPKLLFLDEPTSGLDSAASWEVMSFVKEVAKRNNLIVIASIHQPSTSTFQLFDKLLLLSGGKSHYFGPVSEVNQHFESIGYPIPLHMNASEYLLDLMNTDFAANQAEAQTKLLQIQEFWQVSSTCRQLDDKIQHTLQNIKPLPVTDSSRSGFLNTLTTLVHRAFIKSYRDVVAYGIRIAMYMGLAIMMGTVWLRLKTDQSDIQPFINAIFFGSAFMSFMAVAYVPSFLEDRSTFIKERANGLYGPTAFMLSNFIIGLPYLFLIAFLFSVTTYFLNNFRPTATAFFTWIMWLFLDLLAAESLVVLISSLFPSFVISLALTAFANGLWMSVGGFLVPPHILNVFWRYVFHYIDYQTYVFQGMMVNEFSERDYTCGSSCQCMYITDLAPECKISGKGVLDQYGYKTGKTGEWVGILIAIIVVKDFWGLEASEWLRLVSCLERGMECGTGARSFVKCADDWTWIVHSVVHTYVAEIVYKGVHESGRGNCGYWW</sequence>
<evidence type="ECO:0000256" key="3">
    <source>
        <dbReference type="ARBA" id="ARBA00022448"/>
    </source>
</evidence>
<proteinExistence type="inferred from homology"/>
<dbReference type="Pfam" id="PF01061">
    <property type="entry name" value="ABC2_membrane"/>
    <property type="match status" value="1"/>
</dbReference>
<evidence type="ECO:0000259" key="11">
    <source>
        <dbReference type="PROSITE" id="PS50893"/>
    </source>
</evidence>
<dbReference type="GO" id="GO:0016020">
    <property type="term" value="C:membrane"/>
    <property type="evidence" value="ECO:0007669"/>
    <property type="project" value="UniProtKB-SubCell"/>
</dbReference>
<organism evidence="12 13">
    <name type="scientific">Monilinia fructicola</name>
    <name type="common">Brown rot fungus</name>
    <name type="synonym">Ciboria fructicola</name>
    <dbReference type="NCBI Taxonomy" id="38448"/>
    <lineage>
        <taxon>Eukaryota</taxon>
        <taxon>Fungi</taxon>
        <taxon>Dikarya</taxon>
        <taxon>Ascomycota</taxon>
        <taxon>Pezizomycotina</taxon>
        <taxon>Leotiomycetes</taxon>
        <taxon>Helotiales</taxon>
        <taxon>Sclerotiniaceae</taxon>
        <taxon>Monilinia</taxon>
    </lineage>
</organism>
<evidence type="ECO:0000256" key="9">
    <source>
        <dbReference type="SAM" id="MobiDB-lite"/>
    </source>
</evidence>
<accession>A0A5M9JBK3</accession>
<evidence type="ECO:0000256" key="6">
    <source>
        <dbReference type="ARBA" id="ARBA00022840"/>
    </source>
</evidence>
<dbReference type="FunFam" id="3.40.50.300:FF:001305">
    <property type="entry name" value="ABCG transporter ABC superfamily"/>
    <property type="match status" value="1"/>
</dbReference>
<evidence type="ECO:0000256" key="1">
    <source>
        <dbReference type="ARBA" id="ARBA00004141"/>
    </source>
</evidence>
<dbReference type="Pfam" id="PF19055">
    <property type="entry name" value="ABC2_membrane_7"/>
    <property type="match status" value="1"/>
</dbReference>
<feature type="compositionally biased region" description="Polar residues" evidence="9">
    <location>
        <begin position="7"/>
        <end position="26"/>
    </location>
</feature>
<keyword evidence="6" id="KW-0067">ATP-binding</keyword>
<dbReference type="InterPro" id="IPR017871">
    <property type="entry name" value="ABC_transporter-like_CS"/>
</dbReference>
<dbReference type="InterPro" id="IPR052215">
    <property type="entry name" value="Plant_ABCG"/>
</dbReference>
<feature type="domain" description="ABC transporter" evidence="11">
    <location>
        <begin position="124"/>
        <end position="382"/>
    </location>
</feature>
<dbReference type="GO" id="GO:0005524">
    <property type="term" value="F:ATP binding"/>
    <property type="evidence" value="ECO:0007669"/>
    <property type="project" value="UniProtKB-KW"/>
</dbReference>
<dbReference type="AlphaFoldDB" id="A0A5M9JBK3"/>
<keyword evidence="7 10" id="KW-1133">Transmembrane helix</keyword>
<feature type="transmembrane region" description="Helical" evidence="10">
    <location>
        <begin position="578"/>
        <end position="603"/>
    </location>
</feature>
<dbReference type="PANTHER" id="PTHR48042">
    <property type="entry name" value="ABC TRANSPORTER G FAMILY MEMBER 11"/>
    <property type="match status" value="1"/>
</dbReference>
<feature type="transmembrane region" description="Helical" evidence="10">
    <location>
        <begin position="502"/>
        <end position="525"/>
    </location>
</feature>
<dbReference type="PROSITE" id="PS50893">
    <property type="entry name" value="ABC_TRANSPORTER_2"/>
    <property type="match status" value="1"/>
</dbReference>
<feature type="region of interest" description="Disordered" evidence="9">
    <location>
        <begin position="78"/>
        <end position="97"/>
    </location>
</feature>
<dbReference type="SUPFAM" id="SSF52540">
    <property type="entry name" value="P-loop containing nucleoside triphosphate hydrolases"/>
    <property type="match status" value="1"/>
</dbReference>
<keyword evidence="4 10" id="KW-0812">Transmembrane</keyword>
<feature type="transmembrane region" description="Helical" evidence="10">
    <location>
        <begin position="468"/>
        <end position="490"/>
    </location>
</feature>
<dbReference type="InterPro" id="IPR003439">
    <property type="entry name" value="ABC_transporter-like_ATP-bd"/>
</dbReference>
<dbReference type="InterPro" id="IPR043926">
    <property type="entry name" value="ABCG_dom"/>
</dbReference>
<evidence type="ECO:0000313" key="12">
    <source>
        <dbReference type="EMBL" id="KAA8565753.1"/>
    </source>
</evidence>
<comment type="subcellular location">
    <subcellularLocation>
        <location evidence="1">Membrane</location>
        <topology evidence="1">Multi-pass membrane protein</topology>
    </subcellularLocation>
</comment>
<dbReference type="EMBL" id="VICG01000013">
    <property type="protein sequence ID" value="KAA8565753.1"/>
    <property type="molecule type" value="Genomic_DNA"/>
</dbReference>
<evidence type="ECO:0000256" key="2">
    <source>
        <dbReference type="ARBA" id="ARBA00005814"/>
    </source>
</evidence>
<dbReference type="Pfam" id="PF00005">
    <property type="entry name" value="ABC_tran"/>
    <property type="match status" value="1"/>
</dbReference>
<comment type="caution">
    <text evidence="12">The sequence shown here is derived from an EMBL/GenBank/DDBJ whole genome shotgun (WGS) entry which is preliminary data.</text>
</comment>
<evidence type="ECO:0000256" key="10">
    <source>
        <dbReference type="SAM" id="Phobius"/>
    </source>
</evidence>
<dbReference type="GO" id="GO:0016887">
    <property type="term" value="F:ATP hydrolysis activity"/>
    <property type="evidence" value="ECO:0007669"/>
    <property type="project" value="InterPro"/>
</dbReference>
<protein>
    <recommendedName>
        <fullName evidence="11">ABC transporter domain-containing protein</fullName>
    </recommendedName>
</protein>
<keyword evidence="13" id="KW-1185">Reference proteome</keyword>
<dbReference type="GO" id="GO:0140359">
    <property type="term" value="F:ABC-type transporter activity"/>
    <property type="evidence" value="ECO:0007669"/>
    <property type="project" value="InterPro"/>
</dbReference>
<feature type="region of interest" description="Disordered" evidence="9">
    <location>
        <begin position="1"/>
        <end position="60"/>
    </location>
</feature>